<dbReference type="InterPro" id="IPR036097">
    <property type="entry name" value="HisK_dim/P_sf"/>
</dbReference>
<proteinExistence type="predicted"/>
<organism evidence="11 12">
    <name type="scientific">Furfurilactobacillus curtus</name>
    <dbReference type="NCBI Taxonomy" id="1746200"/>
    <lineage>
        <taxon>Bacteria</taxon>
        <taxon>Bacillati</taxon>
        <taxon>Bacillota</taxon>
        <taxon>Bacilli</taxon>
        <taxon>Lactobacillales</taxon>
        <taxon>Lactobacillaceae</taxon>
        <taxon>Furfurilactobacillus</taxon>
    </lineage>
</organism>
<evidence type="ECO:0000256" key="8">
    <source>
        <dbReference type="SAM" id="MobiDB-lite"/>
    </source>
</evidence>
<feature type="compositionally biased region" description="Low complexity" evidence="8">
    <location>
        <begin position="107"/>
        <end position="119"/>
    </location>
</feature>
<comment type="subcellular location">
    <subcellularLocation>
        <location evidence="2">Membrane</location>
    </subcellularLocation>
</comment>
<evidence type="ECO:0000256" key="7">
    <source>
        <dbReference type="ARBA" id="ARBA00023012"/>
    </source>
</evidence>
<dbReference type="RefSeq" id="WP_407884303.1">
    <property type="nucleotide sequence ID" value="NZ_BQXO01000004.1"/>
</dbReference>
<evidence type="ECO:0000313" key="12">
    <source>
        <dbReference type="Proteomes" id="UP001628078"/>
    </source>
</evidence>
<dbReference type="Gene3D" id="3.30.565.10">
    <property type="entry name" value="Histidine kinase-like ATPase, C-terminal domain"/>
    <property type="match status" value="1"/>
</dbReference>
<dbReference type="PANTHER" id="PTHR45453:SF1">
    <property type="entry name" value="PHOSPHATE REGULON SENSOR PROTEIN PHOR"/>
    <property type="match status" value="1"/>
</dbReference>
<evidence type="ECO:0000256" key="2">
    <source>
        <dbReference type="ARBA" id="ARBA00004370"/>
    </source>
</evidence>
<evidence type="ECO:0000259" key="10">
    <source>
        <dbReference type="PROSITE" id="PS50109"/>
    </source>
</evidence>
<keyword evidence="12" id="KW-1185">Reference proteome</keyword>
<feature type="transmembrane region" description="Helical" evidence="9">
    <location>
        <begin position="193"/>
        <end position="213"/>
    </location>
</feature>
<dbReference type="EMBL" id="BQXO01000004">
    <property type="protein sequence ID" value="GKT06290.1"/>
    <property type="molecule type" value="Genomic_DNA"/>
</dbReference>
<keyword evidence="4" id="KW-0597">Phosphoprotein</keyword>
<reference evidence="11 12" key="1">
    <citation type="submission" date="2022-03" db="EMBL/GenBank/DDBJ databases">
        <title>Draft genome sequence of Furfurilactobacillus curtus JCM 31185.</title>
        <authorList>
            <person name="Suzuki S."/>
            <person name="Endo A."/>
            <person name="Kajikawa A."/>
        </authorList>
    </citation>
    <scope>NUCLEOTIDE SEQUENCE [LARGE SCALE GENOMIC DNA]</scope>
    <source>
        <strain evidence="11 12">JCM 31185</strain>
    </source>
</reference>
<dbReference type="CDD" id="cd00082">
    <property type="entry name" value="HisKA"/>
    <property type="match status" value="1"/>
</dbReference>
<gene>
    <name evidence="11" type="ORF">JCM31185_15770</name>
</gene>
<keyword evidence="7" id="KW-0902">Two-component regulatory system</keyword>
<dbReference type="PANTHER" id="PTHR45453">
    <property type="entry name" value="PHOSPHATE REGULON SENSOR PROTEIN PHOR"/>
    <property type="match status" value="1"/>
</dbReference>
<keyword evidence="6 11" id="KW-0418">Kinase</keyword>
<keyword evidence="9" id="KW-0812">Transmembrane</keyword>
<evidence type="ECO:0000313" key="11">
    <source>
        <dbReference type="EMBL" id="GKT06290.1"/>
    </source>
</evidence>
<dbReference type="Pfam" id="PF00512">
    <property type="entry name" value="HisKA"/>
    <property type="match status" value="1"/>
</dbReference>
<accession>A0ABQ5JPP8</accession>
<dbReference type="SUPFAM" id="SSF55874">
    <property type="entry name" value="ATPase domain of HSP90 chaperone/DNA topoisomerase II/histidine kinase"/>
    <property type="match status" value="1"/>
</dbReference>
<dbReference type="SMART" id="SM00388">
    <property type="entry name" value="HisKA"/>
    <property type="match status" value="1"/>
</dbReference>
<dbReference type="GO" id="GO:0016301">
    <property type="term" value="F:kinase activity"/>
    <property type="evidence" value="ECO:0007669"/>
    <property type="project" value="UniProtKB-KW"/>
</dbReference>
<dbReference type="SMART" id="SM00387">
    <property type="entry name" value="HATPase_c"/>
    <property type="match status" value="1"/>
</dbReference>
<evidence type="ECO:0000256" key="6">
    <source>
        <dbReference type="ARBA" id="ARBA00022777"/>
    </source>
</evidence>
<dbReference type="Proteomes" id="UP001628078">
    <property type="component" value="Unassembled WGS sequence"/>
</dbReference>
<comment type="caution">
    <text evidence="11">The sequence shown here is derived from an EMBL/GenBank/DDBJ whole genome shotgun (WGS) entry which is preliminary data.</text>
</comment>
<dbReference type="InterPro" id="IPR003594">
    <property type="entry name" value="HATPase_dom"/>
</dbReference>
<dbReference type="InterPro" id="IPR036890">
    <property type="entry name" value="HATPase_C_sf"/>
</dbReference>
<dbReference type="InterPro" id="IPR004358">
    <property type="entry name" value="Sig_transdc_His_kin-like_C"/>
</dbReference>
<evidence type="ECO:0000256" key="4">
    <source>
        <dbReference type="ARBA" id="ARBA00022553"/>
    </source>
</evidence>
<keyword evidence="5" id="KW-0808">Transferase</keyword>
<dbReference type="Gene3D" id="1.10.287.130">
    <property type="match status" value="1"/>
</dbReference>
<feature type="compositionally biased region" description="Polar residues" evidence="8">
    <location>
        <begin position="97"/>
        <end position="106"/>
    </location>
</feature>
<dbReference type="SUPFAM" id="SSF47384">
    <property type="entry name" value="Homodimeric domain of signal transducing histidine kinase"/>
    <property type="match status" value="1"/>
</dbReference>
<dbReference type="EC" id="2.7.13.3" evidence="3"/>
<feature type="region of interest" description="Disordered" evidence="8">
    <location>
        <begin position="97"/>
        <end position="120"/>
    </location>
</feature>
<dbReference type="PRINTS" id="PR00344">
    <property type="entry name" value="BCTRLSENSOR"/>
</dbReference>
<dbReference type="InterPro" id="IPR005467">
    <property type="entry name" value="His_kinase_dom"/>
</dbReference>
<keyword evidence="9" id="KW-1133">Transmembrane helix</keyword>
<keyword evidence="9" id="KW-0472">Membrane</keyword>
<evidence type="ECO:0000256" key="5">
    <source>
        <dbReference type="ARBA" id="ARBA00022679"/>
    </source>
</evidence>
<sequence>MNKKQATHAFGRQQWWLFLSELISFALIFLSLGTILWRVFQPSIYQGVDRGIRVQRQLLLNKPVTGGAPSQDAFRAIAFRTSILVFDRKGKLLNGAVNTPATRQQTSPSAKSDSSSSAPNGQDNYTAVLQQLKLNKGHLNELHDVRINQQNNFRTLTFYVPKTNSNLAYAGDYLMIVTNTDSEKASIEVFKRVLTWSMLIFWVISILLSYVLARLNMRPILRSWQLQREFVANAAHELRTPLTVIQNKLELMLTHPNDKIMDQTEQITLSLSEVRRLNSLTSDLLLLARSDSNMTQIRTETVPMKAFLTEVSQPYSEIAASQDKQFTEQIDLDRRLTIDKQRIHQLIVIFLDNALKYTDPGDTVTLMARVVGTRWELQIKDTGIGIADADKPHVFDRFYRVDKSRSRATGGNGLGLSIAKWIADSHRGRISITDNVPHGTIFTISFPLTHPKN</sequence>
<name>A0ABQ5JPP8_9LACO</name>
<dbReference type="Pfam" id="PF02518">
    <property type="entry name" value="HATPase_c"/>
    <property type="match status" value="1"/>
</dbReference>
<evidence type="ECO:0000256" key="3">
    <source>
        <dbReference type="ARBA" id="ARBA00012438"/>
    </source>
</evidence>
<comment type="catalytic activity">
    <reaction evidence="1">
        <text>ATP + protein L-histidine = ADP + protein N-phospho-L-histidine.</text>
        <dbReference type="EC" id="2.7.13.3"/>
    </reaction>
</comment>
<dbReference type="PROSITE" id="PS50109">
    <property type="entry name" value="HIS_KIN"/>
    <property type="match status" value="1"/>
</dbReference>
<dbReference type="InterPro" id="IPR050351">
    <property type="entry name" value="BphY/WalK/GraS-like"/>
</dbReference>
<protein>
    <recommendedName>
        <fullName evidence="3">histidine kinase</fullName>
        <ecNumber evidence="3">2.7.13.3</ecNumber>
    </recommendedName>
</protein>
<feature type="domain" description="Histidine kinase" evidence="10">
    <location>
        <begin position="233"/>
        <end position="450"/>
    </location>
</feature>
<feature type="transmembrane region" description="Helical" evidence="9">
    <location>
        <begin position="15"/>
        <end position="40"/>
    </location>
</feature>
<dbReference type="InterPro" id="IPR003661">
    <property type="entry name" value="HisK_dim/P_dom"/>
</dbReference>
<evidence type="ECO:0000256" key="9">
    <source>
        <dbReference type="SAM" id="Phobius"/>
    </source>
</evidence>
<evidence type="ECO:0000256" key="1">
    <source>
        <dbReference type="ARBA" id="ARBA00000085"/>
    </source>
</evidence>